<proteinExistence type="predicted"/>
<accession>A0AAU8ABW0</accession>
<protein>
    <submittedName>
        <fullName evidence="1">Phage head closure protein</fullName>
    </submittedName>
</protein>
<dbReference type="InterPro" id="IPR008767">
    <property type="entry name" value="Phage_SPP1_head-tail_adaptor"/>
</dbReference>
<gene>
    <name evidence="1" type="ORF">PUP29_05770</name>
</gene>
<dbReference type="RefSeq" id="WP_353423987.1">
    <property type="nucleotide sequence ID" value="NZ_CP117826.1"/>
</dbReference>
<dbReference type="AlphaFoldDB" id="A0AAU8ABW0"/>
<name>A0AAU8ABW0_9FIRM</name>
<sequence length="100" mass="11469">MDKSKVLTLISETYIVDEIGQQIPQETRRDVFCNISSVSAAEWFEAGRSGLKPEYRATMFSYDYGHEKIVELDGVRYGVYRTYLGKNESIELYLESKVGV</sequence>
<reference evidence="1" key="1">
    <citation type="submission" date="2023-02" db="EMBL/GenBank/DDBJ databases">
        <title>Gut commensal Christensenella minuta modulates host metabolism via a new class of secondary bile acids.</title>
        <authorList>
            <person name="Liu C."/>
        </authorList>
    </citation>
    <scope>NUCLEOTIDE SEQUENCE</scope>
    <source>
        <strain evidence="1">CA70</strain>
    </source>
</reference>
<dbReference type="EMBL" id="CP117826">
    <property type="protein sequence ID" value="XCC63422.1"/>
    <property type="molecule type" value="Genomic_DNA"/>
</dbReference>
<evidence type="ECO:0000313" key="1">
    <source>
        <dbReference type="EMBL" id="XCC63422.1"/>
    </source>
</evidence>
<dbReference type="NCBIfam" id="TIGR01563">
    <property type="entry name" value="gp16_SPP1"/>
    <property type="match status" value="1"/>
</dbReference>
<organism evidence="1">
    <name type="scientific">Christensenella massiliensis</name>
    <dbReference type="NCBI Taxonomy" id="1805714"/>
    <lineage>
        <taxon>Bacteria</taxon>
        <taxon>Bacillati</taxon>
        <taxon>Bacillota</taxon>
        <taxon>Clostridia</taxon>
        <taxon>Christensenellales</taxon>
        <taxon>Christensenellaceae</taxon>
        <taxon>Christensenella</taxon>
    </lineage>
</organism>